<dbReference type="CDD" id="cd00383">
    <property type="entry name" value="trans_reg_C"/>
    <property type="match status" value="1"/>
</dbReference>
<reference evidence="5" key="1">
    <citation type="journal article" date="2015" name="MBio">
        <title>Eco-Evolutionary Dynamics of Episomes among Ecologically Cohesive Bacterial Populations.</title>
        <authorList>
            <person name="Xue H."/>
            <person name="Cordero O.X."/>
            <person name="Camas F.M."/>
            <person name="Trimble W."/>
            <person name="Meyer F."/>
            <person name="Guglielmini J."/>
            <person name="Rocha E.P."/>
            <person name="Polz M.F."/>
        </authorList>
    </citation>
    <scope>NUCLEOTIDE SEQUENCE</scope>
    <source>
        <strain evidence="5">FF_482</strain>
    </source>
</reference>
<dbReference type="Gene3D" id="1.10.10.10">
    <property type="entry name" value="Winged helix-like DNA-binding domain superfamily/Winged helix DNA-binding domain"/>
    <property type="match status" value="1"/>
</dbReference>
<dbReference type="GO" id="GO:0003677">
    <property type="term" value="F:DNA binding"/>
    <property type="evidence" value="ECO:0007669"/>
    <property type="project" value="UniProtKB-UniRule"/>
</dbReference>
<feature type="DNA-binding region" description="OmpR/PhoB-type" evidence="2">
    <location>
        <begin position="5"/>
        <end position="108"/>
    </location>
</feature>
<feature type="transmembrane region" description="Helical" evidence="3">
    <location>
        <begin position="152"/>
        <end position="173"/>
    </location>
</feature>
<feature type="domain" description="OmpR/PhoB-type" evidence="4">
    <location>
        <begin position="5"/>
        <end position="108"/>
    </location>
</feature>
<dbReference type="GO" id="GO:0000160">
    <property type="term" value="P:phosphorelay signal transduction system"/>
    <property type="evidence" value="ECO:0007669"/>
    <property type="project" value="InterPro"/>
</dbReference>
<organism evidence="5">
    <name type="scientific">Vibrio sp. FF_482</name>
    <dbReference type="NCBI Taxonomy" id="1652836"/>
    <lineage>
        <taxon>Bacteria</taxon>
        <taxon>Pseudomonadati</taxon>
        <taxon>Pseudomonadota</taxon>
        <taxon>Gammaproteobacteria</taxon>
        <taxon>Vibrionales</taxon>
        <taxon>Vibrionaceae</taxon>
        <taxon>Vibrio</taxon>
    </lineage>
</organism>
<accession>A0A0H3ZNT8</accession>
<evidence type="ECO:0000259" key="4">
    <source>
        <dbReference type="PROSITE" id="PS51755"/>
    </source>
</evidence>
<dbReference type="EMBL" id="KP795555">
    <property type="protein sequence ID" value="AKN37870.1"/>
    <property type="molecule type" value="Genomic_DNA"/>
</dbReference>
<protein>
    <submittedName>
        <fullName evidence="5">Transcriptional activator ToxR</fullName>
    </submittedName>
</protein>
<dbReference type="Pfam" id="PF00486">
    <property type="entry name" value="Trans_reg_C"/>
    <property type="match status" value="1"/>
</dbReference>
<keyword evidence="1 2" id="KW-0238">DNA-binding</keyword>
<evidence type="ECO:0000256" key="2">
    <source>
        <dbReference type="PROSITE-ProRule" id="PRU01091"/>
    </source>
</evidence>
<dbReference type="InterPro" id="IPR001867">
    <property type="entry name" value="OmpR/PhoB-type_DNA-bd"/>
</dbReference>
<name>A0A0H3ZNT8_9VIBR</name>
<evidence type="ECO:0000313" key="5">
    <source>
        <dbReference type="EMBL" id="AKN37870.1"/>
    </source>
</evidence>
<dbReference type="SUPFAM" id="SSF46894">
    <property type="entry name" value="C-terminal effector domain of the bipartite response regulators"/>
    <property type="match status" value="1"/>
</dbReference>
<dbReference type="AlphaFoldDB" id="A0A0H3ZNT8"/>
<dbReference type="PROSITE" id="PS51755">
    <property type="entry name" value="OMPR_PHOB"/>
    <property type="match status" value="1"/>
</dbReference>
<dbReference type="SMART" id="SM00862">
    <property type="entry name" value="Trans_reg_C"/>
    <property type="match status" value="1"/>
</dbReference>
<keyword evidence="3" id="KW-1133">Transmembrane helix</keyword>
<keyword evidence="3" id="KW-0812">Transmembrane</keyword>
<dbReference type="InterPro" id="IPR016032">
    <property type="entry name" value="Sig_transdc_resp-reg_C-effctor"/>
</dbReference>
<sequence length="267" mass="30599">MFRQEQIILNEGKMWTFNPTERRQLVNNQTQESRKLKSTDCQILKLLVENSGQVVSKDKLNHSAWPERVVAPANLPQAIAQLRLALGDTGREQQFIKTVPKQGYLLVEGVVTFAETFSDNRQELLPHTPSSVSPTVSATNVPPARTKLATKLTITSLSILLVFALSWLIRILYIDAFTARQIWQQRTYLGITYFFPNTDIGTQEYEAIKDTYPENVLMIYLSENPEQHYVSCVYTSSTLRERSTQNLSFSRDYSTSQRKEAIRELCQ</sequence>
<keyword evidence="3" id="KW-0472">Membrane</keyword>
<evidence type="ECO:0000256" key="1">
    <source>
        <dbReference type="ARBA" id="ARBA00023125"/>
    </source>
</evidence>
<proteinExistence type="predicted"/>
<dbReference type="GO" id="GO:0006355">
    <property type="term" value="P:regulation of DNA-templated transcription"/>
    <property type="evidence" value="ECO:0007669"/>
    <property type="project" value="InterPro"/>
</dbReference>
<evidence type="ECO:0000256" key="3">
    <source>
        <dbReference type="SAM" id="Phobius"/>
    </source>
</evidence>
<dbReference type="InterPro" id="IPR036388">
    <property type="entry name" value="WH-like_DNA-bd_sf"/>
</dbReference>